<feature type="transmembrane region" description="Helical" evidence="9">
    <location>
        <begin position="63"/>
        <end position="80"/>
    </location>
</feature>
<dbReference type="InterPro" id="IPR044492">
    <property type="entry name" value="P_typ_ATPase_HD_dom"/>
</dbReference>
<keyword evidence="12" id="KW-1185">Reference proteome</keyword>
<evidence type="ECO:0000256" key="6">
    <source>
        <dbReference type="ARBA" id="ARBA00022989"/>
    </source>
</evidence>
<dbReference type="InterPro" id="IPR023298">
    <property type="entry name" value="ATPase_P-typ_TM_dom_sf"/>
</dbReference>
<dbReference type="InterPro" id="IPR018303">
    <property type="entry name" value="ATPase_P-typ_P_site"/>
</dbReference>
<feature type="transmembrane region" description="Helical" evidence="9">
    <location>
        <begin position="685"/>
        <end position="709"/>
    </location>
</feature>
<feature type="transmembrane region" description="Helical" evidence="9">
    <location>
        <begin position="809"/>
        <end position="830"/>
    </location>
</feature>
<feature type="transmembrane region" description="Helical" evidence="9">
    <location>
        <begin position="876"/>
        <end position="894"/>
    </location>
</feature>
<keyword evidence="3" id="KW-0547">Nucleotide-binding</keyword>
<dbReference type="SFLD" id="SFLDS00003">
    <property type="entry name" value="Haloacid_Dehalogenase"/>
    <property type="match status" value="1"/>
</dbReference>
<comment type="catalytic activity">
    <reaction evidence="8">
        <text>ATP + H2O = ADP + phosphate + H(+)</text>
        <dbReference type="Rhea" id="RHEA:13065"/>
        <dbReference type="ChEBI" id="CHEBI:15377"/>
        <dbReference type="ChEBI" id="CHEBI:15378"/>
        <dbReference type="ChEBI" id="CHEBI:30616"/>
        <dbReference type="ChEBI" id="CHEBI:43474"/>
        <dbReference type="ChEBI" id="CHEBI:456216"/>
    </reaction>
</comment>
<dbReference type="InterPro" id="IPR004014">
    <property type="entry name" value="ATPase_P-typ_cation-transptr_N"/>
</dbReference>
<sequence length="905" mass="95763">MPHSEPYITDAASVSAELGVDPEVGLSAASAAERLAEHGPNELRAKKPVPLWRKILKQFQDPLVYLLFVAMAIALAAWWAEGGESVPVDTIVIGLIVLANAALGFSQESRAESAVAALASMTAATSTVLRDGRQAQVPSAELVPGDVLLLAEGDAVGADARLVTATSLTVQEASLTGESEASTKDPRTLEGTIALGDRANMVFKGTAVVQGVGTAVVTATGMDTEMGSIADMLDRTEQEESPLETEVARVSRLLGALVVAIALLVMGTLAVLYRVDSAEDLVDILLLGVSLAVAAVPEGLPAILSLVLAIGVQHLARRNAIMKNLHSVETLGAASVICSDKTGTLTRNEMTIQRVLTDAGEVKLSGVGYDPAAGGVESGSEAALELARDVVFGGAVANNAQLDADGIIGDPTEAAFLVAWPKLADERDPGALHRRAEVPFNSDRKMMSVLTDTHVFSKGAPDVLAQRCARLQTAAGPVEFSAEHRRKWAEVIEDLSAQGYRTLGVAGGDAAGDELVEDGLTFLGVVAIIDPPRTEAMAALQQAHDAGIRTLMITGDHPATAHKIATDLGLTKTDHALSGLELDQLDEEGFRAAVQEVDVYARVTPAHKLRIVDMLQEKGAVVAMTGDGVNDAPALKSADIGVAMGITGTEVTKEAATLILADDNYATIVAAVDRGRGIFDNIAKFLRYLLSSNMGEVITVFFGVVLATWLGLSQPGSEEVALPLLATQILWINLVTDSGPALAMGVDPADEDIMKRRPRDPKKPIIDRDMWKRVLFVGSIMGAATLLTIDIFLPGGFVEGHHTLDTARTAGFTALVFAQLFNAFNARSTFRSAFHRMFNNHWLWASVLLGIALQVAVVNLPVLQTAFGTTALSLEQWFVAIAMASTVLWAEELVKVVRRARRREA</sequence>
<feature type="transmembrane region" description="Helical" evidence="9">
    <location>
        <begin position="842"/>
        <end position="864"/>
    </location>
</feature>
<dbReference type="RefSeq" id="WP_146324487.1">
    <property type="nucleotide sequence ID" value="NZ_BAABLR010000071.1"/>
</dbReference>
<dbReference type="NCBIfam" id="TIGR01494">
    <property type="entry name" value="ATPase_P-type"/>
    <property type="match status" value="2"/>
</dbReference>
<dbReference type="InterPro" id="IPR059000">
    <property type="entry name" value="ATPase_P-type_domA"/>
</dbReference>
<keyword evidence="5" id="KW-1278">Translocase</keyword>
<feature type="transmembrane region" description="Helical" evidence="9">
    <location>
        <begin position="253"/>
        <end position="273"/>
    </location>
</feature>
<name>A0A5C5UE29_9CORY</name>
<evidence type="ECO:0000256" key="8">
    <source>
        <dbReference type="ARBA" id="ARBA00049360"/>
    </source>
</evidence>
<dbReference type="SUPFAM" id="SSF81660">
    <property type="entry name" value="Metal cation-transporting ATPase, ATP-binding domain N"/>
    <property type="match status" value="1"/>
</dbReference>
<dbReference type="AlphaFoldDB" id="A0A5C5UE29"/>
<dbReference type="OrthoDB" id="9814270at2"/>
<evidence type="ECO:0000256" key="3">
    <source>
        <dbReference type="ARBA" id="ARBA00022741"/>
    </source>
</evidence>
<accession>A0A5C5UE29</accession>
<feature type="transmembrane region" description="Helical" evidence="9">
    <location>
        <begin position="770"/>
        <end position="789"/>
    </location>
</feature>
<dbReference type="Pfam" id="PF00689">
    <property type="entry name" value="Cation_ATPase_C"/>
    <property type="match status" value="1"/>
</dbReference>
<dbReference type="SUPFAM" id="SSF81665">
    <property type="entry name" value="Calcium ATPase, transmembrane domain M"/>
    <property type="match status" value="1"/>
</dbReference>
<dbReference type="GO" id="GO:0005886">
    <property type="term" value="C:plasma membrane"/>
    <property type="evidence" value="ECO:0007669"/>
    <property type="project" value="UniProtKB-SubCell"/>
</dbReference>
<evidence type="ECO:0000313" key="11">
    <source>
        <dbReference type="EMBL" id="TWT24951.1"/>
    </source>
</evidence>
<dbReference type="InterPro" id="IPR036412">
    <property type="entry name" value="HAD-like_sf"/>
</dbReference>
<protein>
    <submittedName>
        <fullName evidence="11">Cation-translocating P-type ATPase</fullName>
    </submittedName>
</protein>
<dbReference type="InterPro" id="IPR023214">
    <property type="entry name" value="HAD_sf"/>
</dbReference>
<dbReference type="GO" id="GO:0016887">
    <property type="term" value="F:ATP hydrolysis activity"/>
    <property type="evidence" value="ECO:0007669"/>
    <property type="project" value="InterPro"/>
</dbReference>
<feature type="transmembrane region" description="Helical" evidence="9">
    <location>
        <begin position="729"/>
        <end position="749"/>
    </location>
</feature>
<evidence type="ECO:0000256" key="4">
    <source>
        <dbReference type="ARBA" id="ARBA00022840"/>
    </source>
</evidence>
<dbReference type="SUPFAM" id="SSF81653">
    <property type="entry name" value="Calcium ATPase, transduction domain A"/>
    <property type="match status" value="1"/>
</dbReference>
<dbReference type="SFLD" id="SFLDG00002">
    <property type="entry name" value="C1.7:_P-type_atpase_like"/>
    <property type="match status" value="1"/>
</dbReference>
<feature type="transmembrane region" description="Helical" evidence="9">
    <location>
        <begin position="86"/>
        <end position="105"/>
    </location>
</feature>
<keyword evidence="4" id="KW-0067">ATP-binding</keyword>
<dbReference type="Pfam" id="PF00690">
    <property type="entry name" value="Cation_ATPase_N"/>
    <property type="match status" value="1"/>
</dbReference>
<dbReference type="InterPro" id="IPR006068">
    <property type="entry name" value="ATPase_P-typ_cation-transptr_C"/>
</dbReference>
<dbReference type="Proteomes" id="UP000320791">
    <property type="component" value="Unassembled WGS sequence"/>
</dbReference>
<feature type="domain" description="Cation-transporting P-type ATPase N-terminal" evidence="10">
    <location>
        <begin position="5"/>
        <end position="79"/>
    </location>
</feature>
<dbReference type="Pfam" id="PF13246">
    <property type="entry name" value="Cation_ATPase"/>
    <property type="match status" value="1"/>
</dbReference>
<evidence type="ECO:0000256" key="1">
    <source>
        <dbReference type="ARBA" id="ARBA00004651"/>
    </source>
</evidence>
<feature type="transmembrane region" description="Helical" evidence="9">
    <location>
        <begin position="285"/>
        <end position="312"/>
    </location>
</feature>
<dbReference type="PANTHER" id="PTHR42861">
    <property type="entry name" value="CALCIUM-TRANSPORTING ATPASE"/>
    <property type="match status" value="1"/>
</dbReference>
<dbReference type="EMBL" id="VOHM01000014">
    <property type="protein sequence ID" value="TWT24951.1"/>
    <property type="molecule type" value="Genomic_DNA"/>
</dbReference>
<dbReference type="SMART" id="SM00831">
    <property type="entry name" value="Cation_ATPase_N"/>
    <property type="match status" value="1"/>
</dbReference>
<dbReference type="Gene3D" id="3.40.1110.10">
    <property type="entry name" value="Calcium-transporting ATPase, cytoplasmic domain N"/>
    <property type="match status" value="1"/>
</dbReference>
<organism evidence="11 12">
    <name type="scientific">Corynebacterium canis</name>
    <dbReference type="NCBI Taxonomy" id="679663"/>
    <lineage>
        <taxon>Bacteria</taxon>
        <taxon>Bacillati</taxon>
        <taxon>Actinomycetota</taxon>
        <taxon>Actinomycetes</taxon>
        <taxon>Mycobacteriales</taxon>
        <taxon>Corynebacteriaceae</taxon>
        <taxon>Corynebacterium</taxon>
    </lineage>
</organism>
<dbReference type="InterPro" id="IPR008250">
    <property type="entry name" value="ATPase_P-typ_transduc_dom_A_sf"/>
</dbReference>
<dbReference type="GO" id="GO:0005524">
    <property type="term" value="F:ATP binding"/>
    <property type="evidence" value="ECO:0007669"/>
    <property type="project" value="UniProtKB-KW"/>
</dbReference>
<keyword evidence="7 9" id="KW-0472">Membrane</keyword>
<dbReference type="PROSITE" id="PS00154">
    <property type="entry name" value="ATPASE_E1_E2"/>
    <property type="match status" value="1"/>
</dbReference>
<keyword evidence="2 9" id="KW-0812">Transmembrane</keyword>
<dbReference type="FunFam" id="3.40.50.1000:FF:000001">
    <property type="entry name" value="Phospholipid-transporting ATPase IC"/>
    <property type="match status" value="1"/>
</dbReference>
<evidence type="ECO:0000313" key="12">
    <source>
        <dbReference type="Proteomes" id="UP000320791"/>
    </source>
</evidence>
<dbReference type="PRINTS" id="PR00120">
    <property type="entry name" value="HATPASE"/>
</dbReference>
<dbReference type="InterPro" id="IPR001757">
    <property type="entry name" value="P_typ_ATPase"/>
</dbReference>
<comment type="subcellular location">
    <subcellularLocation>
        <location evidence="1">Cell membrane</location>
        <topology evidence="1">Multi-pass membrane protein</topology>
    </subcellularLocation>
</comment>
<evidence type="ECO:0000256" key="2">
    <source>
        <dbReference type="ARBA" id="ARBA00022692"/>
    </source>
</evidence>
<dbReference type="Pfam" id="PF00122">
    <property type="entry name" value="E1-E2_ATPase"/>
    <property type="match status" value="1"/>
</dbReference>
<dbReference type="Gene3D" id="1.20.1110.10">
    <property type="entry name" value="Calcium-transporting ATPase, transmembrane domain"/>
    <property type="match status" value="1"/>
</dbReference>
<evidence type="ECO:0000256" key="5">
    <source>
        <dbReference type="ARBA" id="ARBA00022967"/>
    </source>
</evidence>
<evidence type="ECO:0000259" key="10">
    <source>
        <dbReference type="SMART" id="SM00831"/>
    </source>
</evidence>
<comment type="caution">
    <text evidence="11">The sequence shown here is derived from an EMBL/GenBank/DDBJ whole genome shotgun (WGS) entry which is preliminary data.</text>
</comment>
<gene>
    <name evidence="11" type="ORF">FRX94_07365</name>
</gene>
<keyword evidence="6 9" id="KW-1133">Transmembrane helix</keyword>
<evidence type="ECO:0000256" key="9">
    <source>
        <dbReference type="SAM" id="Phobius"/>
    </source>
</evidence>
<dbReference type="SFLD" id="SFLDF00027">
    <property type="entry name" value="p-type_atpase"/>
    <property type="match status" value="1"/>
</dbReference>
<dbReference type="Gene3D" id="3.40.50.1000">
    <property type="entry name" value="HAD superfamily/HAD-like"/>
    <property type="match status" value="1"/>
</dbReference>
<dbReference type="SUPFAM" id="SSF56784">
    <property type="entry name" value="HAD-like"/>
    <property type="match status" value="1"/>
</dbReference>
<reference evidence="11 12" key="1">
    <citation type="submission" date="2019-08" db="EMBL/GenBank/DDBJ databases">
        <authorList>
            <person name="Lei W."/>
        </authorList>
    </citation>
    <scope>NUCLEOTIDE SEQUENCE [LARGE SCALE GENOMIC DNA]</scope>
    <source>
        <strain evidence="11 12">CCUG 58627</strain>
    </source>
</reference>
<evidence type="ECO:0000256" key="7">
    <source>
        <dbReference type="ARBA" id="ARBA00023136"/>
    </source>
</evidence>
<dbReference type="Gene3D" id="2.70.150.10">
    <property type="entry name" value="Calcium-transporting ATPase, cytoplasmic transduction domain A"/>
    <property type="match status" value="1"/>
</dbReference>
<dbReference type="InterPro" id="IPR023299">
    <property type="entry name" value="ATPase_P-typ_cyto_dom_N"/>
</dbReference>
<dbReference type="PRINTS" id="PR00119">
    <property type="entry name" value="CATATPASE"/>
</dbReference>
<proteinExistence type="predicted"/>